<keyword evidence="2" id="KW-1185">Reference proteome</keyword>
<dbReference type="Proteomes" id="UP001575181">
    <property type="component" value="Unassembled WGS sequence"/>
</dbReference>
<sequence length="152" mass="16326">MVSGGQTGVDRAALDAAMGAGLPVSGWCPRGRRAEDGPLSPVYPLTETPSRDYRQRTRWNVRDSDATLILSWGRLSGGTLLTVRILADYGRPHRVVPLDADPDPEAVRVWLREQRVVTLNVAGPRGDGAGEIYAAALAFLRRIFTGTEGGSG</sequence>
<dbReference type="SUPFAM" id="SSF102405">
    <property type="entry name" value="MCP/YpsA-like"/>
    <property type="match status" value="1"/>
</dbReference>
<protein>
    <submittedName>
        <fullName evidence="1">Molybdenum carrier protein</fullName>
    </submittedName>
</protein>
<evidence type="ECO:0000313" key="1">
    <source>
        <dbReference type="EMBL" id="MFA9460022.1"/>
    </source>
</evidence>
<evidence type="ECO:0000313" key="2">
    <source>
        <dbReference type="Proteomes" id="UP001575181"/>
    </source>
</evidence>
<dbReference type="InterPro" id="IPR024755">
    <property type="entry name" value="cpYpsA"/>
</dbReference>
<comment type="caution">
    <text evidence="1">The sequence shown here is derived from an EMBL/GenBank/DDBJ whole genome shotgun (WGS) entry which is preliminary data.</text>
</comment>
<dbReference type="Gene3D" id="3.40.50.450">
    <property type="match status" value="1"/>
</dbReference>
<dbReference type="EMBL" id="JBGUAW010000002">
    <property type="protein sequence ID" value="MFA9460022.1"/>
    <property type="molecule type" value="Genomic_DNA"/>
</dbReference>
<accession>A0ABV4TRR7</accession>
<name>A0ABV4TRR7_9GAMM</name>
<dbReference type="RefSeq" id="WP_373654848.1">
    <property type="nucleotide sequence ID" value="NZ_JBGUAW010000002.1"/>
</dbReference>
<dbReference type="Pfam" id="PF12694">
    <property type="entry name" value="cpYpsA"/>
    <property type="match status" value="1"/>
</dbReference>
<organism evidence="1 2">
    <name type="scientific">Thiohalorhabdus methylotrophus</name>
    <dbReference type="NCBI Taxonomy" id="3242694"/>
    <lineage>
        <taxon>Bacteria</taxon>
        <taxon>Pseudomonadati</taxon>
        <taxon>Pseudomonadota</taxon>
        <taxon>Gammaproteobacteria</taxon>
        <taxon>Thiohalorhabdales</taxon>
        <taxon>Thiohalorhabdaceae</taxon>
        <taxon>Thiohalorhabdus</taxon>
    </lineage>
</organism>
<proteinExistence type="predicted"/>
<gene>
    <name evidence="1" type="ORF">ACERLL_04215</name>
</gene>
<reference evidence="1 2" key="1">
    <citation type="submission" date="2024-08" db="EMBL/GenBank/DDBJ databases">
        <title>Whole-genome sequencing of halo(alkali)philic microorganisms from hypersaline lakes.</title>
        <authorList>
            <person name="Sorokin D.Y."/>
            <person name="Merkel A.Y."/>
            <person name="Messina E."/>
            <person name="Yakimov M."/>
        </authorList>
    </citation>
    <scope>NUCLEOTIDE SEQUENCE [LARGE SCALE GENOMIC DNA]</scope>
    <source>
        <strain evidence="1 2">Cl-TMA</strain>
    </source>
</reference>